<protein>
    <submittedName>
        <fullName evidence="1">Uncharacterized protein</fullName>
    </submittedName>
</protein>
<keyword evidence="2" id="KW-1185">Reference proteome</keyword>
<dbReference type="Proteomes" id="UP000005387">
    <property type="component" value="Unassembled WGS sequence"/>
</dbReference>
<sequence length="58" mass="6680">MEDQVVTCNCVGVYKHALTRGQTYEIVGMDADKYRIIGYHGRRIWIGKSYFELGQVPI</sequence>
<dbReference type="eggNOG" id="ENOG50307MQ">
    <property type="taxonomic scope" value="Bacteria"/>
</dbReference>
<name>E0IF31_9BACL</name>
<evidence type="ECO:0000313" key="1">
    <source>
        <dbReference type="EMBL" id="EFM08807.1"/>
    </source>
</evidence>
<organism evidence="1 2">
    <name type="scientific">Paenibacillus curdlanolyticus YK9</name>
    <dbReference type="NCBI Taxonomy" id="717606"/>
    <lineage>
        <taxon>Bacteria</taxon>
        <taxon>Bacillati</taxon>
        <taxon>Bacillota</taxon>
        <taxon>Bacilli</taxon>
        <taxon>Bacillales</taxon>
        <taxon>Paenibacillaceae</taxon>
        <taxon>Paenibacillus</taxon>
    </lineage>
</organism>
<reference evidence="1 2" key="1">
    <citation type="submission" date="2010-07" db="EMBL/GenBank/DDBJ databases">
        <title>The draft genome of Paenibacillus curdlanolyticus YK9.</title>
        <authorList>
            <consortium name="US DOE Joint Genome Institute (JGI-PGF)"/>
            <person name="Lucas S."/>
            <person name="Copeland A."/>
            <person name="Lapidus A."/>
            <person name="Cheng J.-F."/>
            <person name="Bruce D."/>
            <person name="Goodwin L."/>
            <person name="Pitluck S."/>
            <person name="Land M.L."/>
            <person name="Hauser L."/>
            <person name="Chang Y.-J."/>
            <person name="Jeffries C."/>
            <person name="Anderson I.J."/>
            <person name="Johnson E."/>
            <person name="Loganathan U."/>
            <person name="Mulhopadhyay B."/>
            <person name="Kyrpides N."/>
            <person name="Woyke T.J."/>
        </authorList>
    </citation>
    <scope>NUCLEOTIDE SEQUENCE [LARGE SCALE GENOMIC DNA]</scope>
    <source>
        <strain evidence="1 2">YK9</strain>
    </source>
</reference>
<dbReference type="AlphaFoldDB" id="E0IF31"/>
<dbReference type="EMBL" id="AEDD01000013">
    <property type="protein sequence ID" value="EFM08807.1"/>
    <property type="molecule type" value="Genomic_DNA"/>
</dbReference>
<accession>E0IF31</accession>
<gene>
    <name evidence="1" type="ORF">PaecuDRAFT_4272</name>
</gene>
<dbReference type="STRING" id="717606.PaecuDRAFT_4272"/>
<proteinExistence type="predicted"/>
<evidence type="ECO:0000313" key="2">
    <source>
        <dbReference type="Proteomes" id="UP000005387"/>
    </source>
</evidence>